<dbReference type="RefSeq" id="WP_275472963.1">
    <property type="nucleotide sequence ID" value="NZ_CP162940.1"/>
</dbReference>
<keyword evidence="4" id="KW-0677">Repeat</keyword>
<comment type="caution">
    <text evidence="10">The sequence shown here is derived from an EMBL/GenBank/DDBJ whole genome shotgun (WGS) entry which is preliminary data.</text>
</comment>
<gene>
    <name evidence="10" type="ORF">KKP3000_000161</name>
</gene>
<proteinExistence type="predicted"/>
<evidence type="ECO:0000256" key="3">
    <source>
        <dbReference type="ARBA" id="ARBA00022597"/>
    </source>
</evidence>
<evidence type="ECO:0000256" key="2">
    <source>
        <dbReference type="ARBA" id="ARBA00022475"/>
    </source>
</evidence>
<protein>
    <submittedName>
        <fullName evidence="10">Sugar ABC transporter ATP-binding protein</fullName>
    </submittedName>
</protein>
<dbReference type="EMBL" id="JBDXSU010000011">
    <property type="protein sequence ID" value="MFB5191388.1"/>
    <property type="molecule type" value="Genomic_DNA"/>
</dbReference>
<evidence type="ECO:0000259" key="9">
    <source>
        <dbReference type="PROSITE" id="PS50893"/>
    </source>
</evidence>
<dbReference type="InterPro" id="IPR003593">
    <property type="entry name" value="AAA+_ATPase"/>
</dbReference>
<dbReference type="PANTHER" id="PTHR43790">
    <property type="entry name" value="CARBOHYDRATE TRANSPORT ATP-BINDING PROTEIN MG119-RELATED"/>
    <property type="match status" value="1"/>
</dbReference>
<dbReference type="Gene3D" id="3.40.50.300">
    <property type="entry name" value="P-loop containing nucleotide triphosphate hydrolases"/>
    <property type="match status" value="2"/>
</dbReference>
<sequence length="496" mass="54938">MGTLRMSGINKSFSGVRVLEQVELLVDGGKVVALLGENGAGKSTLMKILTGEYQADAGEISIDDQVVSIRNIEDAKRHRIGMIHQELNLFPNLSIAENFLIGNEEEFKKTGFIRNHKLKEKVSDILKQVNLQRDPSELVKNLGIGEQQLVEIGKALLQDVKYLVMDEPTAALTESETERLFQIIESLKQNGVGIIYISHRMEELYKIADQVSVLRDGQFIATRDMKTADENELVSMMVGRTVDERYPKTPSKPGETLLRAVNVKTPKVKRATIEVKVGEIVGLGGLMGAGRTELVSAFAGVDKILEGELEFKGKRVRFKSPKQAIDSGIAFVTEDRKSQGLILPFSVRDNMALPTLNLRNKFGFIESKKEKSFAAEMVKKLRIKVASTEQPAGSLSGGNQQKIVIGKWMAQDPALLILDEPTRGIDVGAKQEIYELMNAFKAQGRGILMISSDLPELMGICDRIYVMHEGEVMGEIKGEDMNNENFMKLATGRKLS</sequence>
<dbReference type="GO" id="GO:0005524">
    <property type="term" value="F:ATP binding"/>
    <property type="evidence" value="ECO:0007669"/>
    <property type="project" value="UniProtKB-KW"/>
</dbReference>
<keyword evidence="2" id="KW-1003">Cell membrane</keyword>
<dbReference type="Pfam" id="PF00005">
    <property type="entry name" value="ABC_tran"/>
    <property type="match status" value="2"/>
</dbReference>
<dbReference type="InterPro" id="IPR017871">
    <property type="entry name" value="ABC_transporter-like_CS"/>
</dbReference>
<keyword evidence="8" id="KW-0472">Membrane</keyword>
<keyword evidence="7" id="KW-1278">Translocase</keyword>
<keyword evidence="5" id="KW-0547">Nucleotide-binding</keyword>
<reference evidence="10 11" key="1">
    <citation type="journal article" date="2024" name="Int. J. Mol. Sci.">
        <title>Exploration of Alicyclobacillus spp. Genome in Search of Antibiotic Resistance.</title>
        <authorList>
            <person name="Bucka-Kolendo J."/>
            <person name="Kiousi D.E."/>
            <person name="Dekowska A."/>
            <person name="Mikolajczuk-Szczyrba A."/>
            <person name="Karadedos D.M."/>
            <person name="Michael P."/>
            <person name="Galanis A."/>
            <person name="Sokolowska B."/>
        </authorList>
    </citation>
    <scope>NUCLEOTIDE SEQUENCE [LARGE SCALE GENOMIC DNA]</scope>
    <source>
        <strain evidence="10 11">KKP 3000</strain>
    </source>
</reference>
<evidence type="ECO:0000256" key="6">
    <source>
        <dbReference type="ARBA" id="ARBA00022840"/>
    </source>
</evidence>
<dbReference type="CDD" id="cd03215">
    <property type="entry name" value="ABC_Carb_Monos_II"/>
    <property type="match status" value="1"/>
</dbReference>
<keyword evidence="6 10" id="KW-0067">ATP-binding</keyword>
<keyword evidence="11" id="KW-1185">Reference proteome</keyword>
<dbReference type="InterPro" id="IPR050107">
    <property type="entry name" value="ABC_carbohydrate_import_ATPase"/>
</dbReference>
<keyword evidence="3" id="KW-0762">Sugar transport</keyword>
<evidence type="ECO:0000256" key="5">
    <source>
        <dbReference type="ARBA" id="ARBA00022741"/>
    </source>
</evidence>
<dbReference type="SUPFAM" id="SSF52540">
    <property type="entry name" value="P-loop containing nucleoside triphosphate hydrolases"/>
    <property type="match status" value="2"/>
</dbReference>
<dbReference type="SMART" id="SM00382">
    <property type="entry name" value="AAA"/>
    <property type="match status" value="2"/>
</dbReference>
<dbReference type="PANTHER" id="PTHR43790:SF3">
    <property type="entry name" value="D-ALLOSE IMPORT ATP-BINDING PROTEIN ALSA-RELATED"/>
    <property type="match status" value="1"/>
</dbReference>
<evidence type="ECO:0000256" key="4">
    <source>
        <dbReference type="ARBA" id="ARBA00022737"/>
    </source>
</evidence>
<feature type="domain" description="ABC transporter" evidence="9">
    <location>
        <begin position="4"/>
        <end position="241"/>
    </location>
</feature>
<evidence type="ECO:0000313" key="11">
    <source>
        <dbReference type="Proteomes" id="UP001579974"/>
    </source>
</evidence>
<dbReference type="PROSITE" id="PS50893">
    <property type="entry name" value="ABC_TRANSPORTER_2"/>
    <property type="match status" value="2"/>
</dbReference>
<dbReference type="PROSITE" id="PS00211">
    <property type="entry name" value="ABC_TRANSPORTER_1"/>
    <property type="match status" value="1"/>
</dbReference>
<keyword evidence="1" id="KW-0813">Transport</keyword>
<dbReference type="InterPro" id="IPR027417">
    <property type="entry name" value="P-loop_NTPase"/>
</dbReference>
<name>A0ABV5AGW6_9BACL</name>
<dbReference type="InterPro" id="IPR003439">
    <property type="entry name" value="ABC_transporter-like_ATP-bd"/>
</dbReference>
<evidence type="ECO:0000256" key="1">
    <source>
        <dbReference type="ARBA" id="ARBA00022448"/>
    </source>
</evidence>
<organism evidence="10 11">
    <name type="scientific">Alicyclobacillus fastidiosus</name>
    <dbReference type="NCBI Taxonomy" id="392011"/>
    <lineage>
        <taxon>Bacteria</taxon>
        <taxon>Bacillati</taxon>
        <taxon>Bacillota</taxon>
        <taxon>Bacilli</taxon>
        <taxon>Bacillales</taxon>
        <taxon>Alicyclobacillaceae</taxon>
        <taxon>Alicyclobacillus</taxon>
    </lineage>
</organism>
<evidence type="ECO:0000256" key="7">
    <source>
        <dbReference type="ARBA" id="ARBA00022967"/>
    </source>
</evidence>
<evidence type="ECO:0000256" key="8">
    <source>
        <dbReference type="ARBA" id="ARBA00023136"/>
    </source>
</evidence>
<dbReference type="Proteomes" id="UP001579974">
    <property type="component" value="Unassembled WGS sequence"/>
</dbReference>
<dbReference type="CDD" id="cd03216">
    <property type="entry name" value="ABC_Carb_Monos_I"/>
    <property type="match status" value="1"/>
</dbReference>
<accession>A0ABV5AGW6</accession>
<evidence type="ECO:0000313" key="10">
    <source>
        <dbReference type="EMBL" id="MFB5191388.1"/>
    </source>
</evidence>
<feature type="domain" description="ABC transporter" evidence="9">
    <location>
        <begin position="252"/>
        <end position="494"/>
    </location>
</feature>